<keyword evidence="4" id="KW-1185">Reference proteome</keyword>
<dbReference type="STRING" id="32507.ENSNBRP00000002035"/>
<dbReference type="GO" id="GO:0030414">
    <property type="term" value="F:peptidase inhibitor activity"/>
    <property type="evidence" value="ECO:0007669"/>
    <property type="project" value="InterPro"/>
</dbReference>
<dbReference type="Gene3D" id="4.10.75.10">
    <property type="entry name" value="Elafin-like"/>
    <property type="match status" value="1"/>
</dbReference>
<evidence type="ECO:0000313" key="3">
    <source>
        <dbReference type="Ensembl" id="ENSNBRP00000002035.1"/>
    </source>
</evidence>
<dbReference type="PRINTS" id="PR00003">
    <property type="entry name" value="4DISULPHCORE"/>
</dbReference>
<dbReference type="Ensembl" id="ENSNBRT00000002117.1">
    <property type="protein sequence ID" value="ENSNBRP00000002035.1"/>
    <property type="gene ID" value="ENSNBRG00000001649.1"/>
</dbReference>
<feature type="transmembrane region" description="Helical" evidence="1">
    <location>
        <begin position="28"/>
        <end position="48"/>
    </location>
</feature>
<dbReference type="GO" id="GO:0005576">
    <property type="term" value="C:extracellular region"/>
    <property type="evidence" value="ECO:0007669"/>
    <property type="project" value="InterPro"/>
</dbReference>
<dbReference type="OMA" id="WEAIFIC"/>
<dbReference type="SMART" id="SM00217">
    <property type="entry name" value="WAP"/>
    <property type="match status" value="1"/>
</dbReference>
<dbReference type="Bgee" id="ENSNBRG00000001649">
    <property type="expression patterns" value="Expressed in liver"/>
</dbReference>
<evidence type="ECO:0000313" key="4">
    <source>
        <dbReference type="Proteomes" id="UP000261580"/>
    </source>
</evidence>
<dbReference type="AlphaFoldDB" id="A0A3Q4G1G8"/>
<dbReference type="Pfam" id="PF00095">
    <property type="entry name" value="WAP"/>
    <property type="match status" value="1"/>
</dbReference>
<keyword evidence="1" id="KW-0812">Transmembrane</keyword>
<evidence type="ECO:0000256" key="1">
    <source>
        <dbReference type="SAM" id="Phobius"/>
    </source>
</evidence>
<keyword evidence="1" id="KW-1133">Transmembrane helix</keyword>
<accession>A0A3Q4G1G8</accession>
<protein>
    <recommendedName>
        <fullName evidence="2">WAP domain-containing protein</fullName>
    </recommendedName>
</protein>
<dbReference type="FunFam" id="4.10.75.10:FF:000001">
    <property type="entry name" value="Anosmin 1"/>
    <property type="match status" value="1"/>
</dbReference>
<dbReference type="PROSITE" id="PS51390">
    <property type="entry name" value="WAP"/>
    <property type="match status" value="1"/>
</dbReference>
<name>A0A3Q4G1G8_NEOBR</name>
<proteinExistence type="predicted"/>
<sequence>CLVCFIKQPNWQSHSIRTLISFTTLPQLIYVLFCFSFFVCTNLFFLSAKPGECPRTRWDFGLCEESCFNDYECPDNEKCCFTGCGHQCMARTLSIGLHMCDEYYYHDGQDPGHQTCCRTTCDYTCSELCCQSIKKHH</sequence>
<dbReference type="InterPro" id="IPR008197">
    <property type="entry name" value="WAP_dom"/>
</dbReference>
<reference evidence="3" key="1">
    <citation type="submission" date="2025-08" db="UniProtKB">
        <authorList>
            <consortium name="Ensembl"/>
        </authorList>
    </citation>
    <scope>IDENTIFICATION</scope>
</reference>
<organism evidence="3 4">
    <name type="scientific">Neolamprologus brichardi</name>
    <name type="common">Fairy cichlid</name>
    <name type="synonym">Lamprologus brichardi</name>
    <dbReference type="NCBI Taxonomy" id="32507"/>
    <lineage>
        <taxon>Eukaryota</taxon>
        <taxon>Metazoa</taxon>
        <taxon>Chordata</taxon>
        <taxon>Craniata</taxon>
        <taxon>Vertebrata</taxon>
        <taxon>Euteleostomi</taxon>
        <taxon>Actinopterygii</taxon>
        <taxon>Neopterygii</taxon>
        <taxon>Teleostei</taxon>
        <taxon>Neoteleostei</taxon>
        <taxon>Acanthomorphata</taxon>
        <taxon>Ovalentaria</taxon>
        <taxon>Cichlomorphae</taxon>
        <taxon>Cichliformes</taxon>
        <taxon>Cichlidae</taxon>
        <taxon>African cichlids</taxon>
        <taxon>Pseudocrenilabrinae</taxon>
        <taxon>Lamprologini</taxon>
        <taxon>Neolamprologus</taxon>
    </lineage>
</organism>
<keyword evidence="1" id="KW-0472">Membrane</keyword>
<reference evidence="3" key="2">
    <citation type="submission" date="2025-09" db="UniProtKB">
        <authorList>
            <consortium name="Ensembl"/>
        </authorList>
    </citation>
    <scope>IDENTIFICATION</scope>
</reference>
<feature type="domain" description="WAP" evidence="2">
    <location>
        <begin position="46"/>
        <end position="92"/>
    </location>
</feature>
<evidence type="ECO:0000259" key="2">
    <source>
        <dbReference type="PROSITE" id="PS51390"/>
    </source>
</evidence>
<dbReference type="GeneTree" id="ENSGT01060000248706"/>
<dbReference type="InterPro" id="IPR036645">
    <property type="entry name" value="Elafin-like_sf"/>
</dbReference>
<dbReference type="Proteomes" id="UP000261580">
    <property type="component" value="Unassembled WGS sequence"/>
</dbReference>
<dbReference type="SUPFAM" id="SSF57256">
    <property type="entry name" value="Elafin-like"/>
    <property type="match status" value="1"/>
</dbReference>